<dbReference type="InterPro" id="IPR003961">
    <property type="entry name" value="FN3_dom"/>
</dbReference>
<dbReference type="PANTHER" id="PTHR24099:SF11">
    <property type="entry name" value="FIBRONECTIN TYPE III DOMAIN-CONTAINING 3BA-RELATED"/>
    <property type="match status" value="1"/>
</dbReference>
<feature type="domain" description="Fibronectin type-III" evidence="3">
    <location>
        <begin position="518"/>
        <end position="612"/>
    </location>
</feature>
<feature type="domain" description="Fibronectin type-III" evidence="3">
    <location>
        <begin position="235"/>
        <end position="323"/>
    </location>
</feature>
<feature type="domain" description="Fibronectin type-III" evidence="3">
    <location>
        <begin position="31"/>
        <end position="136"/>
    </location>
</feature>
<sequence>MNSVGTSEDGEESSVPDEEDSFQIITDILSSVQAPKVSELSSRSALLQWAPPNRLSESASNDSQEIDISESDLRYEVLLSDKSKEMKFKSIYSGASLSCRIQDLKPGQEYSVCLQVHLDELQGSATDPTKFITPPCEPDQPQPPKLIHRTKNSLQLKWNTVNDNGSHILHYIVEYDDGKGGDFIEFYKGRGRTHTVQKLQPATTYKFRLSVTNEVGRSPYSDIVGYGTFDNPPTQPSPPTLVESTVQSLHLQWNRRPKDDEFILQMNDPKTKYGHMNVYNGRDNFHICRGLSYFSDYTFRLRARNDDGISPWSEEVTYRTLPDRPTRPSKPVVKGRIHAHSFKLKWEPPSDSGGAEVTRYILEVNSGSGYETVYSGMETEAVCDKLTPGTTYQLRVSCISAGGCSNYSDPCTVTTDAISPGQCAPPRLVGKPKANGITIRWTEPDYNGGAPVLDYEVEMVSPDSSRSIIHKSKETECAVTDLRPGCDYQFLVRAVNRIGPATWSESLKVTSGAAPPAAPEIPALQCKSPFHIYVEWQEPPCNGAPVTEYRLEMSPDVEEDKFYSVYQGPQTNYDVKGLNPFHTYYFRVQAGNNAGFSEFSPVAATITPAAPPATVTNIRSESTPVSITIYWNQPADNGSNITHYNIEIGDKIISTESPINEYTIENLNPDTHYKIKVQAVNEVAPGSFSSTLRTSTLRLPPVAPKLECMGTGHNYLKLKWGEGRNSDYIQYCVEMENPRSREFQCVYKGTALSCKVNKLHETSTYKFRINASNDAEWLPSKNYFVDPIVYQVQLARPKEQTFKQVYRGSETRCTIDGLDAGVEYSARVCPIRITSSSGELPGPYSPVFNFSTAQVEPTAVSKSSPPSTSSPIHIHRSRNLYHSLRQRFPFRQFPDEYRTFVYVVLVMLAGIVISLGIASFL</sequence>
<accession>A0ABQ9J902</accession>
<proteinExistence type="predicted"/>
<dbReference type="SMART" id="SM00060">
    <property type="entry name" value="FN3"/>
    <property type="match status" value="8"/>
</dbReference>
<keyword evidence="5" id="KW-1185">Reference proteome</keyword>
<evidence type="ECO:0000256" key="1">
    <source>
        <dbReference type="SAM" id="MobiDB-lite"/>
    </source>
</evidence>
<keyword evidence="2" id="KW-0472">Membrane</keyword>
<dbReference type="Gene3D" id="2.60.40.10">
    <property type="entry name" value="Immunoglobulins"/>
    <property type="match status" value="9"/>
</dbReference>
<comment type="caution">
    <text evidence="4">The sequence shown here is derived from an EMBL/GenBank/DDBJ whole genome shotgun (WGS) entry which is preliminary data.</text>
</comment>
<feature type="transmembrane region" description="Helical" evidence="2">
    <location>
        <begin position="900"/>
        <end position="920"/>
    </location>
</feature>
<dbReference type="PROSITE" id="PS50853">
    <property type="entry name" value="FN3"/>
    <property type="match status" value="8"/>
</dbReference>
<dbReference type="InterPro" id="IPR050617">
    <property type="entry name" value="E3_ligase_FN3/SPRY"/>
</dbReference>
<dbReference type="InterPro" id="IPR013783">
    <property type="entry name" value="Ig-like_fold"/>
</dbReference>
<feature type="domain" description="Fibronectin type-III" evidence="3">
    <location>
        <begin position="140"/>
        <end position="234"/>
    </location>
</feature>
<dbReference type="EMBL" id="JAPWTJ010000996">
    <property type="protein sequence ID" value="KAJ8974430.1"/>
    <property type="molecule type" value="Genomic_DNA"/>
</dbReference>
<feature type="region of interest" description="Disordered" evidence="1">
    <location>
        <begin position="1"/>
        <end position="20"/>
    </location>
</feature>
<dbReference type="CDD" id="cd00063">
    <property type="entry name" value="FN3"/>
    <property type="match status" value="8"/>
</dbReference>
<evidence type="ECO:0000256" key="2">
    <source>
        <dbReference type="SAM" id="Phobius"/>
    </source>
</evidence>
<dbReference type="SUPFAM" id="SSF49265">
    <property type="entry name" value="Fibronectin type III"/>
    <property type="match status" value="6"/>
</dbReference>
<feature type="domain" description="Fibronectin type-III" evidence="3">
    <location>
        <begin position="614"/>
        <end position="699"/>
    </location>
</feature>
<dbReference type="PRINTS" id="PR00014">
    <property type="entry name" value="FNTYPEIII"/>
</dbReference>
<dbReference type="Pfam" id="PF00041">
    <property type="entry name" value="fn3"/>
    <property type="match status" value="5"/>
</dbReference>
<name>A0ABQ9J902_9CUCU</name>
<reference evidence="4" key="1">
    <citation type="journal article" date="2023" name="Insect Mol. Biol.">
        <title>Genome sequencing provides insights into the evolution of gene families encoding plant cell wall-degrading enzymes in longhorned beetles.</title>
        <authorList>
            <person name="Shin N.R."/>
            <person name="Okamura Y."/>
            <person name="Kirsch R."/>
            <person name="Pauchet Y."/>
        </authorList>
    </citation>
    <scope>NUCLEOTIDE SEQUENCE</scope>
    <source>
        <strain evidence="4">MMC_N1</strain>
    </source>
</reference>
<feature type="domain" description="Fibronectin type-III" evidence="3">
    <location>
        <begin position="700"/>
        <end position="795"/>
    </location>
</feature>
<feature type="domain" description="Fibronectin type-III" evidence="3">
    <location>
        <begin position="422"/>
        <end position="516"/>
    </location>
</feature>
<evidence type="ECO:0000259" key="3">
    <source>
        <dbReference type="PROSITE" id="PS50853"/>
    </source>
</evidence>
<dbReference type="PANTHER" id="PTHR24099">
    <property type="entry name" value="E3 UBIQUITIN-PROTEIN LIGASE TRIM36-RELATED"/>
    <property type="match status" value="1"/>
</dbReference>
<feature type="compositionally biased region" description="Acidic residues" evidence="1">
    <location>
        <begin position="8"/>
        <end position="20"/>
    </location>
</feature>
<feature type="domain" description="Fibronectin type-III" evidence="3">
    <location>
        <begin position="327"/>
        <end position="418"/>
    </location>
</feature>
<dbReference type="InterPro" id="IPR036116">
    <property type="entry name" value="FN3_sf"/>
</dbReference>
<evidence type="ECO:0000313" key="4">
    <source>
        <dbReference type="EMBL" id="KAJ8974430.1"/>
    </source>
</evidence>
<evidence type="ECO:0000313" key="5">
    <source>
        <dbReference type="Proteomes" id="UP001162164"/>
    </source>
</evidence>
<protein>
    <recommendedName>
        <fullName evidence="3">Fibronectin type-III domain-containing protein</fullName>
    </recommendedName>
</protein>
<keyword evidence="2" id="KW-0812">Transmembrane</keyword>
<organism evidence="4 5">
    <name type="scientific">Molorchus minor</name>
    <dbReference type="NCBI Taxonomy" id="1323400"/>
    <lineage>
        <taxon>Eukaryota</taxon>
        <taxon>Metazoa</taxon>
        <taxon>Ecdysozoa</taxon>
        <taxon>Arthropoda</taxon>
        <taxon>Hexapoda</taxon>
        <taxon>Insecta</taxon>
        <taxon>Pterygota</taxon>
        <taxon>Neoptera</taxon>
        <taxon>Endopterygota</taxon>
        <taxon>Coleoptera</taxon>
        <taxon>Polyphaga</taxon>
        <taxon>Cucujiformia</taxon>
        <taxon>Chrysomeloidea</taxon>
        <taxon>Cerambycidae</taxon>
        <taxon>Lamiinae</taxon>
        <taxon>Monochamini</taxon>
        <taxon>Molorchus</taxon>
    </lineage>
</organism>
<keyword evidence="2" id="KW-1133">Transmembrane helix</keyword>
<gene>
    <name evidence="4" type="ORF">NQ317_019282</name>
</gene>
<dbReference type="Proteomes" id="UP001162164">
    <property type="component" value="Unassembled WGS sequence"/>
</dbReference>